<dbReference type="Gene3D" id="3.40.50.1360">
    <property type="match status" value="1"/>
</dbReference>
<feature type="compositionally biased region" description="Basic and acidic residues" evidence="9">
    <location>
        <begin position="104"/>
        <end position="116"/>
    </location>
</feature>
<dbReference type="Proteomes" id="UP000009131">
    <property type="component" value="Unassembled WGS sequence"/>
</dbReference>
<dbReference type="OrthoDB" id="1555531at2759"/>
<evidence type="ECO:0000256" key="9">
    <source>
        <dbReference type="SAM" id="MobiDB-lite"/>
    </source>
</evidence>
<dbReference type="HOGENOM" id="CLU_525884_0_0_1"/>
<reference evidence="10 11" key="2">
    <citation type="journal article" date="2012" name="Open Biol.">
        <title>Characteristics of nucleosomes and linker DNA regions on the genome of the basidiomycete Mixia osmundae revealed by mono- and dinucleosome mapping.</title>
        <authorList>
            <person name="Nishida H."/>
            <person name="Kondo S."/>
            <person name="Matsumoto T."/>
            <person name="Suzuki Y."/>
            <person name="Yoshikawa H."/>
            <person name="Taylor T.D."/>
            <person name="Sugiyama J."/>
        </authorList>
    </citation>
    <scope>NUCLEOTIDE SEQUENCE [LARGE SCALE GENOMIC DNA]</scope>
    <source>
        <strain evidence="11">CBS 9802 / IAM 14324 / JCM 22182 / KY 12970</strain>
    </source>
</reference>
<dbReference type="InterPro" id="IPR037171">
    <property type="entry name" value="NagB/RpiA_transferase-like"/>
</dbReference>
<comment type="caution">
    <text evidence="10">The sequence shown here is derived from an EMBL/GenBank/DDBJ whole genome shotgun (WGS) entry which is preliminary data.</text>
</comment>
<dbReference type="GO" id="GO:0009052">
    <property type="term" value="P:pentose-phosphate shunt, non-oxidative branch"/>
    <property type="evidence" value="ECO:0007669"/>
    <property type="project" value="InterPro"/>
</dbReference>
<keyword evidence="6" id="KW-0413">Isomerase</keyword>
<dbReference type="STRING" id="764103.G7E8P3"/>
<dbReference type="OMA" id="ASEHIMA"/>
<name>G7E8P3_MIXOS</name>
<dbReference type="eggNOG" id="KOG3075">
    <property type="taxonomic scope" value="Eukaryota"/>
</dbReference>
<feature type="compositionally biased region" description="Basic and acidic residues" evidence="9">
    <location>
        <begin position="166"/>
        <end position="183"/>
    </location>
</feature>
<sequence>MPSPALTNLSTPSRPSSGASSPAAANNPHSILSPLSQASSALDSLAVSDTEETEHSMTSKSPLDGQGSGPAGTREAAKQSNSIDEHEDKHLLPLQQMQQPAKPAEYDEKGARRRDIYAAAASANKRTPTTPIPTSSGESSRRPSANGVRPTGLTPSTEITPSSSKKSSDSSAKKNEQPLKEGRQPVATKEASIPTLNHATPYGFMRPGLVSHMSVAGSMSPTYASTPMTSPQSTRVLSESPKLAGTPLSTSQTIEPDHKPKKIVAIPGLPAIEAAKRFAAFQAVDRHVLPHHRVIGIGSGSTVPYVIERIVDQGPEVNEKRWFVPTGFQSKQLICQAKLKLGDVDQFPSISVTIDGADDVDERLNAIKGGGACHLREKVLAEASDDFVIVADYRKNNKVLGDAWKQGVPIETPPFAWSKVLSNIERIPGALEPVLRMGKAKAGPVVTDNGNFIIDAPFENWVMREPEVLLQKLKMLTGCTEIGLFCGMASTVYFGNEDGSVTVKRSDGTTDTIHSEDS</sequence>
<feature type="region of interest" description="Disordered" evidence="9">
    <location>
        <begin position="222"/>
        <end position="255"/>
    </location>
</feature>
<dbReference type="Pfam" id="PF06026">
    <property type="entry name" value="Rib_5-P_isom_A"/>
    <property type="match status" value="1"/>
</dbReference>
<dbReference type="FunFam" id="3.40.50.1360:FF:000014">
    <property type="entry name" value="Ribose 5-phosphate isomerase"/>
    <property type="match status" value="1"/>
</dbReference>
<feature type="compositionally biased region" description="Polar residues" evidence="9">
    <location>
        <begin position="124"/>
        <end position="138"/>
    </location>
</feature>
<dbReference type="InterPro" id="IPR004788">
    <property type="entry name" value="Ribose5P_isomerase_type_A"/>
</dbReference>
<comment type="similarity">
    <text evidence="3">Belongs to the ribose 5-phosphate isomerase family.</text>
</comment>
<dbReference type="EC" id="5.3.1.6" evidence="4"/>
<organism evidence="10 11">
    <name type="scientific">Mixia osmundae (strain CBS 9802 / IAM 14324 / JCM 22182 / KY 12970)</name>
    <dbReference type="NCBI Taxonomy" id="764103"/>
    <lineage>
        <taxon>Eukaryota</taxon>
        <taxon>Fungi</taxon>
        <taxon>Dikarya</taxon>
        <taxon>Basidiomycota</taxon>
        <taxon>Pucciniomycotina</taxon>
        <taxon>Mixiomycetes</taxon>
        <taxon>Mixiales</taxon>
        <taxon>Mixiaceae</taxon>
        <taxon>Mixia</taxon>
    </lineage>
</organism>
<evidence type="ECO:0000313" key="11">
    <source>
        <dbReference type="Proteomes" id="UP000009131"/>
    </source>
</evidence>
<dbReference type="GO" id="GO:0005737">
    <property type="term" value="C:cytoplasm"/>
    <property type="evidence" value="ECO:0007669"/>
    <property type="project" value="TreeGrafter"/>
</dbReference>
<evidence type="ECO:0000256" key="5">
    <source>
        <dbReference type="ARBA" id="ARBA00019150"/>
    </source>
</evidence>
<feature type="region of interest" description="Disordered" evidence="9">
    <location>
        <begin position="1"/>
        <end position="199"/>
    </location>
</feature>
<accession>G7E8P3</accession>
<proteinExistence type="inferred from homology"/>
<evidence type="ECO:0000256" key="8">
    <source>
        <dbReference type="ARBA" id="ARBA00032273"/>
    </source>
</evidence>
<comment type="catalytic activity">
    <reaction evidence="1">
        <text>aldehydo-D-ribose 5-phosphate = D-ribulose 5-phosphate</text>
        <dbReference type="Rhea" id="RHEA:14657"/>
        <dbReference type="ChEBI" id="CHEBI:58121"/>
        <dbReference type="ChEBI" id="CHEBI:58273"/>
        <dbReference type="EC" id="5.3.1.6"/>
    </reaction>
</comment>
<dbReference type="GO" id="GO:0004751">
    <property type="term" value="F:ribose-5-phosphate isomerase activity"/>
    <property type="evidence" value="ECO:0007669"/>
    <property type="project" value="UniProtKB-EC"/>
</dbReference>
<evidence type="ECO:0000313" key="10">
    <source>
        <dbReference type="EMBL" id="GAA99511.1"/>
    </source>
</evidence>
<dbReference type="PANTHER" id="PTHR11934">
    <property type="entry name" value="RIBOSE-5-PHOSPHATE ISOMERASE"/>
    <property type="match status" value="1"/>
</dbReference>
<dbReference type="PANTHER" id="PTHR11934:SF0">
    <property type="entry name" value="RIBOSE-5-PHOSPHATE ISOMERASE"/>
    <property type="match status" value="1"/>
</dbReference>
<dbReference type="Gene3D" id="3.30.70.260">
    <property type="match status" value="1"/>
</dbReference>
<gene>
    <name evidence="10" type="primary">Mo06212</name>
    <name evidence="10" type="ORF">E5Q_06212</name>
</gene>
<reference evidence="10 11" key="1">
    <citation type="journal article" date="2011" name="J. Gen. Appl. Microbiol.">
        <title>Draft genome sequencing of the enigmatic basidiomycete Mixia osmundae.</title>
        <authorList>
            <person name="Nishida H."/>
            <person name="Nagatsuka Y."/>
            <person name="Sugiyama J."/>
        </authorList>
    </citation>
    <scope>NUCLEOTIDE SEQUENCE [LARGE SCALE GENOMIC DNA]</scope>
    <source>
        <strain evidence="11">CBS 9802 / IAM 14324 / JCM 22182 / KY 12970</strain>
    </source>
</reference>
<dbReference type="EMBL" id="BABT02000220">
    <property type="protein sequence ID" value="GAA99511.1"/>
    <property type="molecule type" value="Genomic_DNA"/>
</dbReference>
<feature type="compositionally biased region" description="Low complexity" evidence="9">
    <location>
        <begin position="10"/>
        <end position="48"/>
    </location>
</feature>
<keyword evidence="11" id="KW-1185">Reference proteome</keyword>
<comment type="pathway">
    <text evidence="2">Carbohydrate degradation; pentose phosphate pathway; D-ribose 5-phosphate from D-ribulose 5-phosphate (non-oxidative stage): step 1/1.</text>
</comment>
<dbReference type="AlphaFoldDB" id="G7E8P3"/>
<evidence type="ECO:0000256" key="6">
    <source>
        <dbReference type="ARBA" id="ARBA00023235"/>
    </source>
</evidence>
<evidence type="ECO:0000256" key="3">
    <source>
        <dbReference type="ARBA" id="ARBA00008088"/>
    </source>
</evidence>
<evidence type="ECO:0000256" key="4">
    <source>
        <dbReference type="ARBA" id="ARBA00011959"/>
    </source>
</evidence>
<evidence type="ECO:0000256" key="1">
    <source>
        <dbReference type="ARBA" id="ARBA00001713"/>
    </source>
</evidence>
<evidence type="ECO:0000256" key="7">
    <source>
        <dbReference type="ARBA" id="ARBA00029734"/>
    </source>
</evidence>
<evidence type="ECO:0000256" key="2">
    <source>
        <dbReference type="ARBA" id="ARBA00004988"/>
    </source>
</evidence>
<dbReference type="SUPFAM" id="SSF100950">
    <property type="entry name" value="NagB/RpiA/CoA transferase-like"/>
    <property type="match status" value="1"/>
</dbReference>
<feature type="compositionally biased region" description="Polar residues" evidence="9">
    <location>
        <begin position="222"/>
        <end position="237"/>
    </location>
</feature>
<dbReference type="InParanoid" id="G7E8P3"/>
<dbReference type="SUPFAM" id="SSF75445">
    <property type="entry name" value="D-ribose-5-phosphate isomerase (RpiA), lid domain"/>
    <property type="match status" value="1"/>
</dbReference>
<protein>
    <recommendedName>
        <fullName evidence="5">Ribose-5-phosphate isomerase</fullName>
        <ecNumber evidence="4">5.3.1.6</ecNumber>
    </recommendedName>
    <alternativeName>
        <fullName evidence="8">D-ribose-5-phosphate ketol-isomerase</fullName>
    </alternativeName>
    <alternativeName>
        <fullName evidence="7">Phosphoriboisomerase</fullName>
    </alternativeName>
</protein>
<dbReference type="NCBIfam" id="TIGR00021">
    <property type="entry name" value="rpiA"/>
    <property type="match status" value="1"/>
</dbReference>
<dbReference type="UniPathway" id="UPA00115">
    <property type="reaction ID" value="UER00412"/>
</dbReference>
<dbReference type="RefSeq" id="XP_014568740.1">
    <property type="nucleotide sequence ID" value="XM_014713254.1"/>
</dbReference>
<dbReference type="GO" id="GO:0006014">
    <property type="term" value="P:D-ribose metabolic process"/>
    <property type="evidence" value="ECO:0007669"/>
    <property type="project" value="TreeGrafter"/>
</dbReference>
<dbReference type="CDD" id="cd01398">
    <property type="entry name" value="RPI_A"/>
    <property type="match status" value="1"/>
</dbReference>